<keyword evidence="4" id="KW-1185">Reference proteome</keyword>
<dbReference type="Proteomes" id="UP001142489">
    <property type="component" value="Unassembled WGS sequence"/>
</dbReference>
<feature type="transmembrane region" description="Helical" evidence="2">
    <location>
        <begin position="45"/>
        <end position="66"/>
    </location>
</feature>
<feature type="transmembrane region" description="Helical" evidence="2">
    <location>
        <begin position="72"/>
        <end position="90"/>
    </location>
</feature>
<comment type="caution">
    <text evidence="3">The sequence shown here is derived from an EMBL/GenBank/DDBJ whole genome shotgun (WGS) entry which is preliminary data.</text>
</comment>
<sequence length="118" mass="12563">MSAYDEGGGYEDFDEGEGKESPATEGLLSKEAEGKDQASKSPQSATSVDCCCLLWSVIWLAVLVAFAWPFSVAMSAIYGFVAPLITLIGLDDISDSMLQAVHVGRECARNVRTGRPIG</sequence>
<keyword evidence="2" id="KW-1133">Transmembrane helix</keyword>
<dbReference type="OrthoDB" id="8912589at2759"/>
<accession>A0A9Q0Y621</accession>
<dbReference type="EMBL" id="JAPFRF010000001">
    <property type="protein sequence ID" value="KAJ7344900.1"/>
    <property type="molecule type" value="Genomic_DNA"/>
</dbReference>
<keyword evidence="2" id="KW-0812">Transmembrane</keyword>
<evidence type="ECO:0000256" key="1">
    <source>
        <dbReference type="SAM" id="MobiDB-lite"/>
    </source>
</evidence>
<proteinExistence type="predicted"/>
<organism evidence="3 4">
    <name type="scientific">Phrynocephalus forsythii</name>
    <dbReference type="NCBI Taxonomy" id="171643"/>
    <lineage>
        <taxon>Eukaryota</taxon>
        <taxon>Metazoa</taxon>
        <taxon>Chordata</taxon>
        <taxon>Craniata</taxon>
        <taxon>Vertebrata</taxon>
        <taxon>Euteleostomi</taxon>
        <taxon>Lepidosauria</taxon>
        <taxon>Squamata</taxon>
        <taxon>Bifurcata</taxon>
        <taxon>Unidentata</taxon>
        <taxon>Episquamata</taxon>
        <taxon>Toxicofera</taxon>
        <taxon>Iguania</taxon>
        <taxon>Acrodonta</taxon>
        <taxon>Agamidae</taxon>
        <taxon>Agaminae</taxon>
        <taxon>Phrynocephalus</taxon>
    </lineage>
</organism>
<keyword evidence="2" id="KW-0472">Membrane</keyword>
<protein>
    <submittedName>
        <fullName evidence="3">Uncharacterized protein</fullName>
    </submittedName>
</protein>
<reference evidence="3" key="1">
    <citation type="journal article" date="2023" name="DNA Res.">
        <title>Chromosome-level genome assembly of Phrynocephalus forsythii using third-generation DNA sequencing and Hi-C analysis.</title>
        <authorList>
            <person name="Qi Y."/>
            <person name="Zhao W."/>
            <person name="Zhao Y."/>
            <person name="Niu C."/>
            <person name="Cao S."/>
            <person name="Zhang Y."/>
        </authorList>
    </citation>
    <scope>NUCLEOTIDE SEQUENCE</scope>
    <source>
        <tissue evidence="3">Muscle</tissue>
    </source>
</reference>
<name>A0A9Q0Y621_9SAUR</name>
<evidence type="ECO:0000256" key="2">
    <source>
        <dbReference type="SAM" id="Phobius"/>
    </source>
</evidence>
<evidence type="ECO:0000313" key="3">
    <source>
        <dbReference type="EMBL" id="KAJ7344900.1"/>
    </source>
</evidence>
<dbReference type="AlphaFoldDB" id="A0A9Q0Y621"/>
<gene>
    <name evidence="3" type="ORF">JRQ81_000850</name>
</gene>
<evidence type="ECO:0000313" key="4">
    <source>
        <dbReference type="Proteomes" id="UP001142489"/>
    </source>
</evidence>
<feature type="compositionally biased region" description="Basic and acidic residues" evidence="1">
    <location>
        <begin position="16"/>
        <end position="38"/>
    </location>
</feature>
<feature type="region of interest" description="Disordered" evidence="1">
    <location>
        <begin position="1"/>
        <end position="45"/>
    </location>
</feature>